<keyword evidence="1" id="KW-0378">Hydrolase</keyword>
<organism evidence="3 4">
    <name type="scientific">Klebsormidium nitens</name>
    <name type="common">Green alga</name>
    <name type="synonym">Ulothrix nitens</name>
    <dbReference type="NCBI Taxonomy" id="105231"/>
    <lineage>
        <taxon>Eukaryota</taxon>
        <taxon>Viridiplantae</taxon>
        <taxon>Streptophyta</taxon>
        <taxon>Klebsormidiophyceae</taxon>
        <taxon>Klebsormidiales</taxon>
        <taxon>Klebsormidiaceae</taxon>
        <taxon>Klebsormidium</taxon>
    </lineage>
</organism>
<dbReference type="InterPro" id="IPR000073">
    <property type="entry name" value="AB_hydrolase_1"/>
</dbReference>
<evidence type="ECO:0000313" key="4">
    <source>
        <dbReference type="Proteomes" id="UP000054558"/>
    </source>
</evidence>
<reference evidence="3 4" key="1">
    <citation type="journal article" date="2014" name="Nat. Commun.">
        <title>Klebsormidium flaccidum genome reveals primary factors for plant terrestrial adaptation.</title>
        <authorList>
            <person name="Hori K."/>
            <person name="Maruyama F."/>
            <person name="Fujisawa T."/>
            <person name="Togashi T."/>
            <person name="Yamamoto N."/>
            <person name="Seo M."/>
            <person name="Sato S."/>
            <person name="Yamada T."/>
            <person name="Mori H."/>
            <person name="Tajima N."/>
            <person name="Moriyama T."/>
            <person name="Ikeuchi M."/>
            <person name="Watanabe M."/>
            <person name="Wada H."/>
            <person name="Kobayashi K."/>
            <person name="Saito M."/>
            <person name="Masuda T."/>
            <person name="Sasaki-Sekimoto Y."/>
            <person name="Mashiguchi K."/>
            <person name="Awai K."/>
            <person name="Shimojima M."/>
            <person name="Masuda S."/>
            <person name="Iwai M."/>
            <person name="Nobusawa T."/>
            <person name="Narise T."/>
            <person name="Kondo S."/>
            <person name="Saito H."/>
            <person name="Sato R."/>
            <person name="Murakawa M."/>
            <person name="Ihara Y."/>
            <person name="Oshima-Yamada Y."/>
            <person name="Ohtaka K."/>
            <person name="Satoh M."/>
            <person name="Sonobe K."/>
            <person name="Ishii M."/>
            <person name="Ohtani R."/>
            <person name="Kanamori-Sato M."/>
            <person name="Honoki R."/>
            <person name="Miyazaki D."/>
            <person name="Mochizuki H."/>
            <person name="Umetsu J."/>
            <person name="Higashi K."/>
            <person name="Shibata D."/>
            <person name="Kamiya Y."/>
            <person name="Sato N."/>
            <person name="Nakamura Y."/>
            <person name="Tabata S."/>
            <person name="Ida S."/>
            <person name="Kurokawa K."/>
            <person name="Ohta H."/>
        </authorList>
    </citation>
    <scope>NUCLEOTIDE SEQUENCE [LARGE SCALE GENOMIC DNA]</scope>
    <source>
        <strain evidence="3 4">NIES-2285</strain>
    </source>
</reference>
<name>A0A1Y1HYQ5_KLENI</name>
<keyword evidence="4" id="KW-1185">Reference proteome</keyword>
<proteinExistence type="predicted"/>
<dbReference type="InterPro" id="IPR029058">
    <property type="entry name" value="AB_hydrolase_fold"/>
</dbReference>
<dbReference type="PANTHER" id="PTHR43798">
    <property type="entry name" value="MONOACYLGLYCEROL LIPASE"/>
    <property type="match status" value="1"/>
</dbReference>
<dbReference type="Pfam" id="PF00561">
    <property type="entry name" value="Abhydrolase_1"/>
    <property type="match status" value="1"/>
</dbReference>
<dbReference type="EMBL" id="DF237110">
    <property type="protein sequence ID" value="GAQ83765.1"/>
    <property type="molecule type" value="Genomic_DNA"/>
</dbReference>
<dbReference type="SUPFAM" id="SSF53474">
    <property type="entry name" value="alpha/beta-Hydrolases"/>
    <property type="match status" value="1"/>
</dbReference>
<evidence type="ECO:0000259" key="2">
    <source>
        <dbReference type="Pfam" id="PF00561"/>
    </source>
</evidence>
<dbReference type="OrthoDB" id="2015190at2759"/>
<dbReference type="PANTHER" id="PTHR43798:SF31">
    <property type="entry name" value="AB HYDROLASE SUPERFAMILY PROTEIN YCLE"/>
    <property type="match status" value="1"/>
</dbReference>
<protein>
    <recommendedName>
        <fullName evidence="2">AB hydrolase-1 domain-containing protein</fullName>
    </recommendedName>
</protein>
<feature type="domain" description="AB hydrolase-1" evidence="2">
    <location>
        <begin position="32"/>
        <end position="139"/>
    </location>
</feature>
<evidence type="ECO:0000256" key="1">
    <source>
        <dbReference type="ARBA" id="ARBA00022801"/>
    </source>
</evidence>
<dbReference type="OMA" id="PWGQVHY"/>
<dbReference type="AlphaFoldDB" id="A0A1Y1HYQ5"/>
<dbReference type="STRING" id="105231.A0A1Y1HYQ5"/>
<accession>A0A1Y1HYQ5</accession>
<gene>
    <name evidence="3" type="ORF">KFL_001610060</name>
</gene>
<dbReference type="InterPro" id="IPR050266">
    <property type="entry name" value="AB_hydrolase_sf"/>
</dbReference>
<dbReference type="GO" id="GO:0016787">
    <property type="term" value="F:hydrolase activity"/>
    <property type="evidence" value="ECO:0007669"/>
    <property type="project" value="UniProtKB-KW"/>
</dbReference>
<dbReference type="Gene3D" id="3.40.50.1820">
    <property type="entry name" value="alpha/beta hydrolase"/>
    <property type="match status" value="1"/>
</dbReference>
<evidence type="ECO:0000313" key="3">
    <source>
        <dbReference type="EMBL" id="GAQ83765.1"/>
    </source>
</evidence>
<dbReference type="Proteomes" id="UP000054558">
    <property type="component" value="Unassembled WGS sequence"/>
</dbReference>
<sequence length="277" mass="30078">MSSGSPLIRKGYVDTAKGQVHYRRAGTDGATPLILLHQSPESGAMFDAVLPGFAEKGYLAIALDLPGHGLSYRPEEEPDLAALSEGTLEAVKALRLGEAVDYVGHHTGAGVALWIAATHPSSVRRLALWGIPLLNEEWQKKLADEAPPTYSDDGSELAQQWTLLCEHYPGMNFGRKVDFLVGALQTKETKAWAHRAIGRADVRSLIEQVKQPVLAIASDKEILGEATRESVPLFRDAVYHDIPGADLDVADTHGLEFITAVHAFCQEVKIVQSVIRS</sequence>